<dbReference type="SUPFAM" id="SSF47226">
    <property type="entry name" value="Histidine-containing phosphotransfer domain, HPT domain"/>
    <property type="match status" value="2"/>
</dbReference>
<dbReference type="EMBL" id="JAAWWK010000002">
    <property type="protein sequence ID" value="NKI17371.1"/>
    <property type="molecule type" value="Genomic_DNA"/>
</dbReference>
<comment type="caution">
    <text evidence="2">The sequence shown here is derived from an EMBL/GenBank/DDBJ whole genome shotgun (WGS) entry which is preliminary data.</text>
</comment>
<proteinExistence type="predicted"/>
<accession>A0ABX1GEM4</accession>
<keyword evidence="3" id="KW-1185">Reference proteome</keyword>
<feature type="domain" description="Scaffold protein FimL second" evidence="1">
    <location>
        <begin position="168"/>
        <end position="290"/>
    </location>
</feature>
<reference evidence="2 3" key="1">
    <citation type="submission" date="2020-04" db="EMBL/GenBank/DDBJ databases">
        <authorList>
            <person name="Yoon J."/>
        </authorList>
    </citation>
    <scope>NUCLEOTIDE SEQUENCE [LARGE SCALE GENOMIC DNA]</scope>
    <source>
        <strain evidence="2 3">KMU-166</strain>
    </source>
</reference>
<evidence type="ECO:0000313" key="2">
    <source>
        <dbReference type="EMBL" id="NKI17371.1"/>
    </source>
</evidence>
<evidence type="ECO:0000259" key="1">
    <source>
        <dbReference type="Pfam" id="PF26379"/>
    </source>
</evidence>
<gene>
    <name evidence="2" type="ORF">HCU74_08075</name>
</gene>
<organism evidence="2 3">
    <name type="scientific">Spongiibacter thalassae</name>
    <dbReference type="NCBI Taxonomy" id="2721624"/>
    <lineage>
        <taxon>Bacteria</taxon>
        <taxon>Pseudomonadati</taxon>
        <taxon>Pseudomonadota</taxon>
        <taxon>Gammaproteobacteria</taxon>
        <taxon>Cellvibrionales</taxon>
        <taxon>Spongiibacteraceae</taxon>
        <taxon>Spongiibacter</taxon>
    </lineage>
</organism>
<dbReference type="Pfam" id="PF26379">
    <property type="entry name" value="FimL_2nd"/>
    <property type="match status" value="1"/>
</dbReference>
<protein>
    <recommendedName>
        <fullName evidence="1">Scaffold protein FimL second domain-containing protein</fullName>
    </recommendedName>
</protein>
<dbReference type="Proteomes" id="UP000765845">
    <property type="component" value="Unassembled WGS sequence"/>
</dbReference>
<evidence type="ECO:0000313" key="3">
    <source>
        <dbReference type="Proteomes" id="UP000765845"/>
    </source>
</evidence>
<dbReference type="RefSeq" id="WP_168449871.1">
    <property type="nucleotide sequence ID" value="NZ_JAAWWK010000002.1"/>
</dbReference>
<dbReference type="InterPro" id="IPR036641">
    <property type="entry name" value="HPT_dom_sf"/>
</dbReference>
<name>A0ABX1GEM4_9GAMM</name>
<sequence length="580" mass="64195">MPMQDQIKREINSSSYALVSAELSNTLQQATNIFETYLAERHDLSLLEQCESDLRQIGGTLRLIEVPGAALLADEMRALCKSIISSTVAVPEGQLNALSTAFFVIPRYLEFVNGNGYEIPLMAISHANELRAAHKQLLLPDSYFNDPGPYLFSRDSQLKLRSANVSGSAFAELLTRVRKLYQSGLLGLLREAQPGLQLTLLSRALQRLCSGLEAGPRQRFWLLASAVVDALLHEGLELNMQRKRLLASLEGQLRNLGSGKPHDEVLEQELMFLLRLSAWQEGFAGKLIRAAKVKTFAVNEGEVRKLRQQMLGLSYDTVSSVLSELRMELRHAKDILELVAQHGRSEDEELRPLGELLQQSADVLLVLNLPALAEVLGEHAKTLLGFIGKDLSQHRDGLEELAETLLFIESSLAQIDRRKLNYEELNDLSMDKRDAISADNQVNEAVSIVIEEAKNTISMVKRAIAAYIDSGFDQTHIANVPPSLNAVRGAFQILKMQRLTAVCQSSAEFVGRYIAHSQSDAGKDGHSLETLADAMISIEYYLGELERRHLPDAKILQVAEDALSQLGFPVSTEPRSHAGA</sequence>
<dbReference type="InterPro" id="IPR058661">
    <property type="entry name" value="FimL_2nd"/>
</dbReference>